<dbReference type="FunFam" id="3.40.190.10:FF:000103">
    <property type="entry name" value="Glutamate receptor"/>
    <property type="match status" value="1"/>
</dbReference>
<comment type="subcellular location">
    <subcellularLocation>
        <location evidence="1">Membrane</location>
        <topology evidence="1">Multi-pass membrane protein</topology>
    </subcellularLocation>
</comment>
<evidence type="ECO:0000259" key="19">
    <source>
        <dbReference type="SMART" id="SM00079"/>
    </source>
</evidence>
<evidence type="ECO:0000256" key="11">
    <source>
        <dbReference type="ARBA" id="ARBA00023180"/>
    </source>
</evidence>
<evidence type="ECO:0000256" key="4">
    <source>
        <dbReference type="ARBA" id="ARBA00022448"/>
    </source>
</evidence>
<feature type="transmembrane region" description="Helical" evidence="17">
    <location>
        <begin position="765"/>
        <end position="788"/>
    </location>
</feature>
<dbReference type="Pfam" id="PF10613">
    <property type="entry name" value="Lig_chan-Glu_bd"/>
    <property type="match status" value="1"/>
</dbReference>
<evidence type="ECO:0000256" key="13">
    <source>
        <dbReference type="ARBA" id="ARBA00023303"/>
    </source>
</evidence>
<evidence type="ECO:0000256" key="17">
    <source>
        <dbReference type="SAM" id="Phobius"/>
    </source>
</evidence>
<dbReference type="GO" id="GO:0015276">
    <property type="term" value="F:ligand-gated monoatomic ion channel activity"/>
    <property type="evidence" value="ECO:0007669"/>
    <property type="project" value="InterPro"/>
</dbReference>
<dbReference type="Pfam" id="PF01094">
    <property type="entry name" value="ANF_receptor"/>
    <property type="match status" value="1"/>
</dbReference>
<sequence length="900" mass="99864">MVYLHPFLCFCVLKLSLTLGMATNTTSVHVGVILDMGTLLGKMCHTTISMAIDDFYDIHDYYTTRLVIHTRDSEEDEAGAAWAALDLLRNVQVQAILGPITSAQAELVADFGKRAQVPIISFSAASPSLSPAQKPYFIRTALHDAHQVNAISSIINHFGFRDAIPICESTYHGAAMLPYLVDALQATGIRAPYRSLISPSISDEQLEKELYDLMNMKISVFIVHMPASLGSRLFLKARDVGLMGNGYIWIVTDFLTNFLHLLDPVVVHSMQGVLCLRPYLPNTEELHNFTARARARFEKDNPGIKLTNINIFGIWAYDAAWALAGAAEKVGVGALVSDNSTAKFSRKLLEVISDEKFNGKSGEIHMVEGQLNSSSFQITNIAGKRQRMIGIWSPTHGISGLGLSNIHEKYLASTMNQEKILWPGDATSASRGWELLASGRKLRIAVPEKSGFRELVDVKHDPVTNATLVTGYCIDVFDTVMKTTLPYSVNYEYVSANNRERWTTQNYNGLLNEVFYKKYDAVVGDTTILANRSFYVDFTLPFTETGVWMVVQATEDGNTNGWIFTKPMTVDLWMGSIAFFCFTGFVVWAIEQRVNLEFREERLQSNFSRVVVIIWVFVVLILTTSYTANLTSMLTVKQLQPPTLTDLLNNGDYIGYQAGSFVGDYLRELNFDVSKLRAYFSPDEYEYALSRGSHNGGVSAIFDEMPYIRVFPRGSTLVPDISRAILNATEMKKLIPVDKKWFGDQTTCSSANRAFSSNKLTFNDFSGLFTISGVVSAACLLFFIGQYIHKNWDELRTVSSGDPLWKRVIAWAKHYSQMNPDLLRSLPPVYGCHGTSSVAAEVADSTPVADAQRNHPGSESTPMKDGPQEETPAASTELGYSPAALERSHNSSIELTTASG</sequence>
<keyword evidence="21" id="KW-1185">Reference proteome</keyword>
<evidence type="ECO:0000256" key="8">
    <source>
        <dbReference type="ARBA" id="ARBA00023065"/>
    </source>
</evidence>
<evidence type="ECO:0000256" key="16">
    <source>
        <dbReference type="SAM" id="MobiDB-lite"/>
    </source>
</evidence>
<evidence type="ECO:0000256" key="12">
    <source>
        <dbReference type="ARBA" id="ARBA00023286"/>
    </source>
</evidence>
<dbReference type="InterPro" id="IPR044440">
    <property type="entry name" value="GABAb_receptor_plant_PBP1"/>
</dbReference>
<dbReference type="EMBL" id="NMUH01002668">
    <property type="protein sequence ID" value="MQM01377.1"/>
    <property type="molecule type" value="Genomic_DNA"/>
</dbReference>
<feature type="transmembrane region" description="Helical" evidence="17">
    <location>
        <begin position="610"/>
        <end position="628"/>
    </location>
</feature>
<dbReference type="InterPro" id="IPR001828">
    <property type="entry name" value="ANF_lig-bd_rcpt"/>
</dbReference>
<keyword evidence="10 15" id="KW-0675">Receptor</keyword>
<evidence type="ECO:0000256" key="14">
    <source>
        <dbReference type="ARBA" id="ARBA00049638"/>
    </source>
</evidence>
<dbReference type="Pfam" id="PF00060">
    <property type="entry name" value="Lig_chan"/>
    <property type="match status" value="1"/>
</dbReference>
<name>A0A843W215_COLES</name>
<dbReference type="PANTHER" id="PTHR34836:SF1">
    <property type="entry name" value="OS09G0428600 PROTEIN"/>
    <property type="match status" value="1"/>
</dbReference>
<proteinExistence type="inferred from homology"/>
<dbReference type="InterPro" id="IPR019594">
    <property type="entry name" value="Glu/Gly-bd"/>
</dbReference>
<evidence type="ECO:0000256" key="1">
    <source>
        <dbReference type="ARBA" id="ARBA00004141"/>
    </source>
</evidence>
<organism evidence="20 21">
    <name type="scientific">Colocasia esculenta</name>
    <name type="common">Wild taro</name>
    <name type="synonym">Arum esculentum</name>
    <dbReference type="NCBI Taxonomy" id="4460"/>
    <lineage>
        <taxon>Eukaryota</taxon>
        <taxon>Viridiplantae</taxon>
        <taxon>Streptophyta</taxon>
        <taxon>Embryophyta</taxon>
        <taxon>Tracheophyta</taxon>
        <taxon>Spermatophyta</taxon>
        <taxon>Magnoliopsida</taxon>
        <taxon>Liliopsida</taxon>
        <taxon>Araceae</taxon>
        <taxon>Aroideae</taxon>
        <taxon>Colocasieae</taxon>
        <taxon>Colocasia</taxon>
    </lineage>
</organism>
<dbReference type="PANTHER" id="PTHR34836">
    <property type="entry name" value="OS06G0188250 PROTEIN"/>
    <property type="match status" value="1"/>
</dbReference>
<feature type="transmembrane region" description="Helical" evidence="17">
    <location>
        <begin position="572"/>
        <end position="590"/>
    </location>
</feature>
<dbReference type="InterPro" id="IPR028082">
    <property type="entry name" value="Peripla_BP_I"/>
</dbReference>
<dbReference type="CDD" id="cd19990">
    <property type="entry name" value="PBP1_GABAb_receptor_plant"/>
    <property type="match status" value="1"/>
</dbReference>
<protein>
    <recommendedName>
        <fullName evidence="15">Glutamate receptor</fullName>
    </recommendedName>
</protein>
<keyword evidence="11" id="KW-0325">Glycoprotein</keyword>
<evidence type="ECO:0000256" key="6">
    <source>
        <dbReference type="ARBA" id="ARBA00022729"/>
    </source>
</evidence>
<keyword evidence="4 15" id="KW-0813">Transport</keyword>
<keyword evidence="8 15" id="KW-0406">Ion transport</keyword>
<evidence type="ECO:0000256" key="2">
    <source>
        <dbReference type="ARBA" id="ARBA00008685"/>
    </source>
</evidence>
<dbReference type="InterPro" id="IPR015683">
    <property type="entry name" value="Ionotropic_Glu_rcpt"/>
</dbReference>
<feature type="signal peptide" evidence="18">
    <location>
        <begin position="1"/>
        <end position="22"/>
    </location>
</feature>
<feature type="chain" id="PRO_5032658315" description="Glutamate receptor" evidence="18">
    <location>
        <begin position="23"/>
        <end position="900"/>
    </location>
</feature>
<dbReference type="PIRSF" id="PIRSF037090">
    <property type="entry name" value="Iontro_Glu-like_rcpt_pln"/>
    <property type="match status" value="1"/>
</dbReference>
<accession>A0A843W215</accession>
<keyword evidence="7 17" id="KW-1133">Transmembrane helix</keyword>
<keyword evidence="6 18" id="KW-0732">Signal</keyword>
<reference evidence="20" key="1">
    <citation type="submission" date="2017-07" db="EMBL/GenBank/DDBJ databases">
        <title>Taro Niue Genome Assembly and Annotation.</title>
        <authorList>
            <person name="Atibalentja N."/>
            <person name="Keating K."/>
            <person name="Fields C.J."/>
        </authorList>
    </citation>
    <scope>NUCLEOTIDE SEQUENCE</scope>
    <source>
        <strain evidence="20">Niue_2</strain>
        <tissue evidence="20">Leaf</tissue>
    </source>
</reference>
<evidence type="ECO:0000256" key="15">
    <source>
        <dbReference type="PIRNR" id="PIRNR037090"/>
    </source>
</evidence>
<comment type="function">
    <text evidence="14">Glutamate-gated receptor that probably acts as a non-selective cation channel. May be involved in light-signal transduction and calcium homeostasis via the regulation of calcium influx into cells.</text>
</comment>
<dbReference type="InterPro" id="IPR017103">
    <property type="entry name" value="Iontropic_Glu_rcpt_pln"/>
</dbReference>
<evidence type="ECO:0000313" key="21">
    <source>
        <dbReference type="Proteomes" id="UP000652761"/>
    </source>
</evidence>
<comment type="subunit">
    <text evidence="3">May form heteromers.</text>
</comment>
<dbReference type="Gene3D" id="3.40.50.2300">
    <property type="match status" value="2"/>
</dbReference>
<keyword evidence="12 15" id="KW-1071">Ligand-gated ion channel</keyword>
<dbReference type="GO" id="GO:0016020">
    <property type="term" value="C:membrane"/>
    <property type="evidence" value="ECO:0007669"/>
    <property type="project" value="UniProtKB-SubCell"/>
</dbReference>
<dbReference type="OrthoDB" id="5984008at2759"/>
<evidence type="ECO:0000256" key="3">
    <source>
        <dbReference type="ARBA" id="ARBA00011095"/>
    </source>
</evidence>
<feature type="compositionally biased region" description="Polar residues" evidence="16">
    <location>
        <begin position="890"/>
        <end position="900"/>
    </location>
</feature>
<dbReference type="SUPFAM" id="SSF53822">
    <property type="entry name" value="Periplasmic binding protein-like I"/>
    <property type="match status" value="1"/>
</dbReference>
<evidence type="ECO:0000256" key="18">
    <source>
        <dbReference type="SAM" id="SignalP"/>
    </source>
</evidence>
<dbReference type="SUPFAM" id="SSF53850">
    <property type="entry name" value="Periplasmic binding protein-like II"/>
    <property type="match status" value="1"/>
</dbReference>
<evidence type="ECO:0000256" key="9">
    <source>
        <dbReference type="ARBA" id="ARBA00023136"/>
    </source>
</evidence>
<dbReference type="Gene3D" id="1.10.287.70">
    <property type="match status" value="1"/>
</dbReference>
<feature type="region of interest" description="Disordered" evidence="16">
    <location>
        <begin position="842"/>
        <end position="900"/>
    </location>
</feature>
<dbReference type="CDD" id="cd13686">
    <property type="entry name" value="GluR_Plant"/>
    <property type="match status" value="1"/>
</dbReference>
<dbReference type="Proteomes" id="UP000652761">
    <property type="component" value="Unassembled WGS sequence"/>
</dbReference>
<dbReference type="AlphaFoldDB" id="A0A843W215"/>
<keyword evidence="9 15" id="KW-0472">Membrane</keyword>
<evidence type="ECO:0000313" key="20">
    <source>
        <dbReference type="EMBL" id="MQM01377.1"/>
    </source>
</evidence>
<comment type="similarity">
    <text evidence="2 15">Belongs to the glutamate-gated ion channel (TC 1.A.10.1) family.</text>
</comment>
<evidence type="ECO:0000256" key="10">
    <source>
        <dbReference type="ARBA" id="ARBA00023170"/>
    </source>
</evidence>
<keyword evidence="5 17" id="KW-0812">Transmembrane</keyword>
<gene>
    <name evidence="20" type="ORF">Taro_034134</name>
</gene>
<dbReference type="FunFam" id="3.40.50.2300:FF:000188">
    <property type="entry name" value="Glutamate receptor"/>
    <property type="match status" value="1"/>
</dbReference>
<evidence type="ECO:0000256" key="7">
    <source>
        <dbReference type="ARBA" id="ARBA00022989"/>
    </source>
</evidence>
<dbReference type="Gene3D" id="3.40.190.10">
    <property type="entry name" value="Periplasmic binding protein-like II"/>
    <property type="match status" value="1"/>
</dbReference>
<dbReference type="InterPro" id="IPR001320">
    <property type="entry name" value="Iontro_rcpt_C"/>
</dbReference>
<keyword evidence="13 15" id="KW-0407">Ion channel</keyword>
<comment type="caution">
    <text evidence="20">The sequence shown here is derived from an EMBL/GenBank/DDBJ whole genome shotgun (WGS) entry which is preliminary data.</text>
</comment>
<comment type="function">
    <text evidence="15">Glutamate-gated receptor that probably acts as non-selective cation channel.</text>
</comment>
<evidence type="ECO:0000256" key="5">
    <source>
        <dbReference type="ARBA" id="ARBA00022692"/>
    </source>
</evidence>
<feature type="domain" description="Ionotropic glutamate receptor C-terminal" evidence="19">
    <location>
        <begin position="441"/>
        <end position="744"/>
    </location>
</feature>
<dbReference type="SMART" id="SM00079">
    <property type="entry name" value="PBPe"/>
    <property type="match status" value="1"/>
</dbReference>